<dbReference type="Proteomes" id="UP000016424">
    <property type="component" value="Unassembled WGS sequence"/>
</dbReference>
<evidence type="ECO:0000313" key="9">
    <source>
        <dbReference type="Proteomes" id="UP000016424"/>
    </source>
</evidence>
<dbReference type="NCBIfam" id="TIGR00377">
    <property type="entry name" value="ant_ant_sig"/>
    <property type="match status" value="1"/>
</dbReference>
<accession>U2Y090</accession>
<evidence type="ECO:0000256" key="1">
    <source>
        <dbReference type="ARBA" id="ARBA00001976"/>
    </source>
</evidence>
<comment type="similarity">
    <text evidence="2 6">Belongs to the anti-sigma-factor antagonist family.</text>
</comment>
<dbReference type="PANTHER" id="PTHR33495:SF2">
    <property type="entry name" value="ANTI-SIGMA FACTOR ANTAGONIST TM_1081-RELATED"/>
    <property type="match status" value="1"/>
</dbReference>
<dbReference type="Gene3D" id="3.30.750.24">
    <property type="entry name" value="STAS domain"/>
    <property type="match status" value="1"/>
</dbReference>
<protein>
    <recommendedName>
        <fullName evidence="3 6">Anti-sigma F factor antagonist</fullName>
    </recommendedName>
    <alternativeName>
        <fullName evidence="6">Stage II sporulation protein</fullName>
    </alternativeName>
</protein>
<sequence length="123" mass="13523">MDKGEHAVSLAIDLEVKQDVLIVRLSGELDHHTAEQLREQVTDVLENRAVRHIVLNLGQLTFMDSSGLGVILGRYKQIKNVGGQMVVCAVSPAVKRLFDMSGLFKIIRVEADEQFALQALGVA</sequence>
<evidence type="ECO:0000313" key="8">
    <source>
        <dbReference type="EMBL" id="GAD12344.1"/>
    </source>
</evidence>
<dbReference type="InterPro" id="IPR014237">
    <property type="entry name" value="Anti-sigma_F_ant"/>
</dbReference>
<keyword evidence="4" id="KW-0597">Phosphoprotein</keyword>
<gene>
    <name evidence="8" type="ORF">GBL_0561</name>
</gene>
<dbReference type="InterPro" id="IPR036513">
    <property type="entry name" value="STAS_dom_sf"/>
</dbReference>
<organism evidence="8 9">
    <name type="scientific">Geobacillus kaustophilus GBlys</name>
    <dbReference type="NCBI Taxonomy" id="1337888"/>
    <lineage>
        <taxon>Bacteria</taxon>
        <taxon>Bacillati</taxon>
        <taxon>Bacillota</taxon>
        <taxon>Bacilli</taxon>
        <taxon>Bacillales</taxon>
        <taxon>Anoxybacillaceae</taxon>
        <taxon>Geobacillus</taxon>
        <taxon>Geobacillus thermoleovorans group</taxon>
    </lineage>
</organism>
<dbReference type="GO" id="GO:0043856">
    <property type="term" value="F:anti-sigma factor antagonist activity"/>
    <property type="evidence" value="ECO:0007669"/>
    <property type="project" value="InterPro"/>
</dbReference>
<dbReference type="InterPro" id="IPR003658">
    <property type="entry name" value="Anti-sigma_ant"/>
</dbReference>
<name>U2Y090_GEOKU</name>
<dbReference type="EMBL" id="BASG01000003">
    <property type="protein sequence ID" value="GAD12344.1"/>
    <property type="molecule type" value="Genomic_DNA"/>
</dbReference>
<dbReference type="SUPFAM" id="SSF52091">
    <property type="entry name" value="SpoIIaa-like"/>
    <property type="match status" value="1"/>
</dbReference>
<evidence type="ECO:0000256" key="4">
    <source>
        <dbReference type="ARBA" id="ARBA00022553"/>
    </source>
</evidence>
<dbReference type="GO" id="GO:0030435">
    <property type="term" value="P:sporulation resulting in formation of a cellular spore"/>
    <property type="evidence" value="ECO:0007669"/>
    <property type="project" value="UniProtKB-KW"/>
</dbReference>
<dbReference type="Pfam" id="PF01740">
    <property type="entry name" value="STAS"/>
    <property type="match status" value="1"/>
</dbReference>
<comment type="caution">
    <text evidence="8">The sequence shown here is derived from an EMBL/GenBank/DDBJ whole genome shotgun (WGS) entry which is preliminary data.</text>
</comment>
<dbReference type="PANTHER" id="PTHR33495">
    <property type="entry name" value="ANTI-SIGMA FACTOR ANTAGONIST TM_1081-RELATED-RELATED"/>
    <property type="match status" value="1"/>
</dbReference>
<evidence type="ECO:0000259" key="7">
    <source>
        <dbReference type="PROSITE" id="PS50801"/>
    </source>
</evidence>
<evidence type="ECO:0000256" key="6">
    <source>
        <dbReference type="RuleBase" id="RU003749"/>
    </source>
</evidence>
<dbReference type="CDD" id="cd06844">
    <property type="entry name" value="STAS"/>
    <property type="match status" value="1"/>
</dbReference>
<dbReference type="PROSITE" id="PS50801">
    <property type="entry name" value="STAS"/>
    <property type="match status" value="1"/>
</dbReference>
<reference evidence="9" key="1">
    <citation type="journal article" date="2013" name="Genome">
        <title>Draft Genome Sequence of Geobacillus kaustophilus GBlys, a Lysogenic Strain with Bacteriophage phiOH2.</title>
        <authorList>
            <person name="Doi K."/>
            <person name="Mori K."/>
            <person name="Martono H."/>
            <person name="Nagayoshi Y."/>
            <person name="Fujino Y."/>
            <person name="Tashiro K."/>
            <person name="Kuhara S."/>
            <person name="Ohshima T."/>
        </authorList>
    </citation>
    <scope>NUCLEOTIDE SEQUENCE [LARGE SCALE GENOMIC DNA]</scope>
    <source>
        <strain evidence="9">GBlys</strain>
    </source>
</reference>
<dbReference type="AlphaFoldDB" id="U2Y090"/>
<dbReference type="InterPro" id="IPR002645">
    <property type="entry name" value="STAS_dom"/>
</dbReference>
<evidence type="ECO:0000256" key="5">
    <source>
        <dbReference type="ARBA" id="ARBA00022969"/>
    </source>
</evidence>
<dbReference type="GO" id="GO:0045152">
    <property type="term" value="F:antisigma factor binding"/>
    <property type="evidence" value="ECO:0007669"/>
    <property type="project" value="InterPro"/>
</dbReference>
<comment type="function">
    <text evidence="1">In the phosphorylated form it could act as an anti-anti-sigma factor that counteracts SpoIIAB and thus releases sigma f from inhibition.</text>
</comment>
<proteinExistence type="inferred from homology"/>
<dbReference type="NCBIfam" id="TIGR02886">
    <property type="entry name" value="spore_II_AA"/>
    <property type="match status" value="1"/>
</dbReference>
<evidence type="ECO:0000256" key="3">
    <source>
        <dbReference type="ARBA" id="ARBA00020784"/>
    </source>
</evidence>
<keyword evidence="5" id="KW-0749">Sporulation</keyword>
<feature type="domain" description="STAS" evidence="7">
    <location>
        <begin position="10"/>
        <end position="120"/>
    </location>
</feature>
<evidence type="ECO:0000256" key="2">
    <source>
        <dbReference type="ARBA" id="ARBA00009013"/>
    </source>
</evidence>